<evidence type="ECO:0000313" key="13">
    <source>
        <dbReference type="Proteomes" id="UP001652625"/>
    </source>
</evidence>
<dbReference type="SUPFAM" id="SSF52540">
    <property type="entry name" value="P-loop containing nucleoside triphosphate hydrolases"/>
    <property type="match status" value="2"/>
</dbReference>
<dbReference type="InterPro" id="IPR044972">
    <property type="entry name" value="Mot1"/>
</dbReference>
<dbReference type="PROSITE" id="PS51194">
    <property type="entry name" value="HELICASE_CTER"/>
    <property type="match status" value="1"/>
</dbReference>
<evidence type="ECO:0000259" key="11">
    <source>
        <dbReference type="PROSITE" id="PS51192"/>
    </source>
</evidence>
<dbReference type="Pfam" id="PF00271">
    <property type="entry name" value="Helicase_C"/>
    <property type="match status" value="1"/>
</dbReference>
<dbReference type="InterPro" id="IPR049730">
    <property type="entry name" value="SNF2/RAD54-like_C"/>
</dbReference>
<dbReference type="InterPro" id="IPR027417">
    <property type="entry name" value="P-loop_NTPase"/>
</dbReference>
<accession>A0ABM4CDB8</accession>
<evidence type="ECO:0000256" key="1">
    <source>
        <dbReference type="ARBA" id="ARBA00004123"/>
    </source>
</evidence>
<evidence type="ECO:0000313" key="15">
    <source>
        <dbReference type="RefSeq" id="XP_065659670.1"/>
    </source>
</evidence>
<keyword evidence="2" id="KW-0677">Repeat</keyword>
<keyword evidence="5" id="KW-0347">Helicase</keyword>
<dbReference type="SUPFAM" id="SSF48371">
    <property type="entry name" value="ARM repeat"/>
    <property type="match status" value="1"/>
</dbReference>
<evidence type="ECO:0000256" key="9">
    <source>
        <dbReference type="PROSITE-ProRule" id="PRU00103"/>
    </source>
</evidence>
<name>A0ABM4CDB8_HYDVU</name>
<dbReference type="Gene3D" id="3.40.50.10810">
    <property type="entry name" value="Tandem AAA-ATPase domain"/>
    <property type="match status" value="1"/>
</dbReference>
<dbReference type="InterPro" id="IPR044078">
    <property type="entry name" value="Mot1_ATP-bd"/>
</dbReference>
<dbReference type="PROSITE" id="PS50077">
    <property type="entry name" value="HEAT_REPEAT"/>
    <property type="match status" value="1"/>
</dbReference>
<evidence type="ECO:0000256" key="2">
    <source>
        <dbReference type="ARBA" id="ARBA00022737"/>
    </source>
</evidence>
<gene>
    <name evidence="14 15" type="primary">LOC100205708</name>
</gene>
<dbReference type="PROSITE" id="PS51192">
    <property type="entry name" value="HELICASE_ATP_BIND_1"/>
    <property type="match status" value="1"/>
</dbReference>
<evidence type="ECO:0000313" key="14">
    <source>
        <dbReference type="RefSeq" id="XP_065659669.1"/>
    </source>
</evidence>
<dbReference type="InterPro" id="IPR016024">
    <property type="entry name" value="ARM-type_fold"/>
</dbReference>
<dbReference type="PANTHER" id="PTHR36498">
    <property type="entry name" value="TATA-BINDING PROTEIN-ASSOCIATED FACTOR 172"/>
    <property type="match status" value="1"/>
</dbReference>
<reference evidence="14 15" key="1">
    <citation type="submission" date="2025-05" db="UniProtKB">
        <authorList>
            <consortium name="RefSeq"/>
        </authorList>
    </citation>
    <scope>IDENTIFICATION</scope>
</reference>
<proteinExistence type="predicted"/>
<organism evidence="13 15">
    <name type="scientific">Hydra vulgaris</name>
    <name type="common">Hydra</name>
    <name type="synonym">Hydra attenuata</name>
    <dbReference type="NCBI Taxonomy" id="6087"/>
    <lineage>
        <taxon>Eukaryota</taxon>
        <taxon>Metazoa</taxon>
        <taxon>Cnidaria</taxon>
        <taxon>Hydrozoa</taxon>
        <taxon>Hydroidolina</taxon>
        <taxon>Anthoathecata</taxon>
        <taxon>Aplanulata</taxon>
        <taxon>Hydridae</taxon>
        <taxon>Hydra</taxon>
    </lineage>
</organism>
<evidence type="ECO:0000256" key="8">
    <source>
        <dbReference type="ARBA" id="ARBA00023242"/>
    </source>
</evidence>
<keyword evidence="8" id="KW-0539">Nucleus</keyword>
<evidence type="ECO:0000256" key="4">
    <source>
        <dbReference type="ARBA" id="ARBA00022801"/>
    </source>
</evidence>
<feature type="domain" description="Helicase C-terminal" evidence="12">
    <location>
        <begin position="1586"/>
        <end position="1738"/>
    </location>
</feature>
<dbReference type="InterPro" id="IPR021133">
    <property type="entry name" value="HEAT_type_2"/>
</dbReference>
<dbReference type="RefSeq" id="XP_065659669.1">
    <property type="nucleotide sequence ID" value="XM_065803597.1"/>
</dbReference>
<sequence>MSTRLDRLLLILDTGTTPVTRKAAAKQLGEVQKLHPHELSNLLARVYTYLKSKSWDTRVAAAQAIEAIASSVPKWNPEGVKVKEEDDLFIHKASSKLLFEQFDISVVLEKGEKLLGSSGNEFDDEESTTTGMSRSDAIAFQRHALKKKLGLDLVGGLDIGVENLLDDDELVSNVKSEPISVKSTESAVDIVASLLQSAVDIVASQIAAITSDGQMSSREKNRAKRMAKSIAKQRSRDLDLKNFDDSAPPEKKVRRTQSVVVDQPIEDKVLIDNIVDNSLEELDHWPFEEFCAELCSELFNPSWEIRHGASSGLREIIKVHGDGAGKTKNMSIEKMSIANTEWLEDTSLKLLCVFALDRFGDFISDEVVAPVHETCAQTLGSTLHHMTCESVRKVLTILVQLQQNNEWQVRHGGLLGLKYMLAVRKDMAVELLPQIFPWILKGLQDKDDDVRAVAASALLPVSDLFQTHFPEKVPVLLQILWDILLELDDLTASTNSVMSLLSSLVKVKEETNDFFSGHLAEFVPRLWPFLKHNISSVRLSSLSTLSILISNAKDKGWLQKILGDLLKQLYMRIILELNEIIRETVLEVWAVALDSKNYSCSLYSLTFLSFSQWVELLVIPVHKPVDVLQVDKNKGNDECNQFSCIGSVNPCVDESEKESLVLKTRLCASKALGILLSHLSTEQNSSSLLFYIENLLLSGSATQQMCGSFVLHEWRRKNENAMLTNSLSLRLNAILTEQIIYEELIFHHQRLQSDTQSLVYFFSEHGIDISCGIPVGSFNLDTATDIGTVQFQKEVVKLSPKFAKLANSKQRTLIITISNMKAEFMKLHTRVQASVAATLIAFNKLTDKLNPVIRPIMDSIKQEDEVQLQKRMAIALSQLLTLCIDKTPCPNKKILKNLFTFACSDSSRTPPILLDESFSYTADDGRQIICNSSVGILTLQQKQKLAEKELLSKRVRLSRSNSQQAKEHDFQAEELKESMRQQQVQCEGASIALSTCVEEMGELLCKKLPDLWESTFTVLHECSSYYQYDDIEKMKLIITAMQVFEIVALHLHSNLKQKLVEILPCFTYYLSHHYTSIRHVSARCFGVLSKIIRMDTMNFILHDIIGILGQSDNPAGRQGVIEALFYVINNLGLNILPYIVLMVVPILARMSDHMEDIRLIATNCFATLVQLMPLESSVPDTESMSDDLIKKKIIERRFLEQLLDGTKLDQYQIPIPINCELRKYQQDGVNWLAFLKKYNLHGILCDDMGLGKTLQSICIMAADHFDSLKKYKMSLKEDLKPLPSLVICPPTLTEHWCYEVEKFCQKEHLNPINYTGTPSERQRLQANLKNYNLVIASYDIIRNDAIFFIAQHWNYCILDEGHIIKNSKTMLSKKIKLLKANHRLILSGTPIQNNVLELWSLFDFLMPGFLGTEKEFTAKFGKPILQSKDVKSSSKEQEAGALAMETLHKQTLPFLLRRLKEDVLQDLPPKIIQDYYCELSPLQVKLYEDFSQSQAKKTIDGAVDISSKSIEVKQEAGHIFQALQYLRKVCNHPSLVMTPSHPEYSSVCSYLIENKSSLNDIQHSSKLLALKQLLLDCGIGMENNVNLTDELHPVVSQHRALIFFQLKSMLNIVENDLFKQHLPSITYLRLDGSVPANQRHNIVQMFNNDPSIDVLLLTTHVGGLGLNLTGADTVIFVEHDWNPMKDLQAMDRAHRIGQKKVVNVYRLIARSTLEEKIMGLQKFKLNIANTVITRDNSSLYSMDTSQLLDLFTVSSKKSATDVKSSKSNEKKASMSDILAEMGDLWDEKQYENEYDLNQFMTSLKH</sequence>
<dbReference type="Pfam" id="PF12054">
    <property type="entry name" value="DUF3535"/>
    <property type="match status" value="1"/>
</dbReference>
<dbReference type="SMART" id="SM00490">
    <property type="entry name" value="HELICc"/>
    <property type="match status" value="1"/>
</dbReference>
<dbReference type="InterPro" id="IPR011989">
    <property type="entry name" value="ARM-like"/>
</dbReference>
<dbReference type="InterPro" id="IPR001650">
    <property type="entry name" value="Helicase_C-like"/>
</dbReference>
<keyword evidence="6" id="KW-0067">ATP-binding</keyword>
<dbReference type="Proteomes" id="UP001652625">
    <property type="component" value="Chromosome 08"/>
</dbReference>
<feature type="region of interest" description="Disordered" evidence="10">
    <location>
        <begin position="232"/>
        <end position="256"/>
    </location>
</feature>
<dbReference type="SMART" id="SM00487">
    <property type="entry name" value="DEXDc"/>
    <property type="match status" value="1"/>
</dbReference>
<dbReference type="CDD" id="cd17999">
    <property type="entry name" value="DEXHc_Mot1"/>
    <property type="match status" value="1"/>
</dbReference>
<dbReference type="CDD" id="cd18793">
    <property type="entry name" value="SF2_C_SNF"/>
    <property type="match status" value="1"/>
</dbReference>
<evidence type="ECO:0000259" key="12">
    <source>
        <dbReference type="PROSITE" id="PS51194"/>
    </source>
</evidence>
<dbReference type="RefSeq" id="XP_065659670.1">
    <property type="nucleotide sequence ID" value="XM_065803598.1"/>
</dbReference>
<keyword evidence="3" id="KW-0547">Nucleotide-binding</keyword>
<comment type="subcellular location">
    <subcellularLocation>
        <location evidence="1">Nucleus</location>
    </subcellularLocation>
</comment>
<protein>
    <submittedName>
        <fullName evidence="14 15">TATA-binding protein-associated factor 172 isoform X2</fullName>
    </submittedName>
</protein>
<evidence type="ECO:0000256" key="10">
    <source>
        <dbReference type="SAM" id="MobiDB-lite"/>
    </source>
</evidence>
<dbReference type="Pfam" id="PF00176">
    <property type="entry name" value="SNF2-rel_dom"/>
    <property type="match status" value="1"/>
</dbReference>
<evidence type="ECO:0000256" key="3">
    <source>
        <dbReference type="ARBA" id="ARBA00022741"/>
    </source>
</evidence>
<dbReference type="InterPro" id="IPR014001">
    <property type="entry name" value="Helicase_ATP-bd"/>
</dbReference>
<keyword evidence="7" id="KW-0238">DNA-binding</keyword>
<evidence type="ECO:0000256" key="6">
    <source>
        <dbReference type="ARBA" id="ARBA00022840"/>
    </source>
</evidence>
<keyword evidence="13" id="KW-1185">Reference proteome</keyword>
<dbReference type="InterPro" id="IPR022707">
    <property type="entry name" value="Mot1_central_dom"/>
</dbReference>
<evidence type="ECO:0000256" key="5">
    <source>
        <dbReference type="ARBA" id="ARBA00022806"/>
    </source>
</evidence>
<dbReference type="PANTHER" id="PTHR36498:SF1">
    <property type="entry name" value="TATA-BINDING PROTEIN-ASSOCIATED FACTOR 172"/>
    <property type="match status" value="1"/>
</dbReference>
<keyword evidence="4" id="KW-0378">Hydrolase</keyword>
<dbReference type="Gene3D" id="3.40.50.300">
    <property type="entry name" value="P-loop containing nucleotide triphosphate hydrolases"/>
    <property type="match status" value="1"/>
</dbReference>
<dbReference type="InterPro" id="IPR038718">
    <property type="entry name" value="SNF2-like_sf"/>
</dbReference>
<evidence type="ECO:0000256" key="7">
    <source>
        <dbReference type="ARBA" id="ARBA00023125"/>
    </source>
</evidence>
<feature type="compositionally biased region" description="Basic and acidic residues" evidence="10">
    <location>
        <begin position="234"/>
        <end position="251"/>
    </location>
</feature>
<dbReference type="Gene3D" id="1.25.10.10">
    <property type="entry name" value="Leucine-rich Repeat Variant"/>
    <property type="match status" value="3"/>
</dbReference>
<dbReference type="InterPro" id="IPR000330">
    <property type="entry name" value="SNF2_N"/>
</dbReference>
<dbReference type="GeneID" id="100205708"/>
<feature type="domain" description="Helicase ATP-binding" evidence="11">
    <location>
        <begin position="1233"/>
        <end position="1408"/>
    </location>
</feature>
<feature type="repeat" description="HEAT" evidence="9">
    <location>
        <begin position="435"/>
        <end position="472"/>
    </location>
</feature>